<comment type="caution">
    <text evidence="2">The sequence shown here is derived from an EMBL/GenBank/DDBJ whole genome shotgun (WGS) entry which is preliminary data.</text>
</comment>
<feature type="region of interest" description="Disordered" evidence="1">
    <location>
        <begin position="63"/>
        <end position="91"/>
    </location>
</feature>
<reference evidence="2 3" key="1">
    <citation type="journal article" date="2021" name="Elife">
        <title>Chloroplast acquisition without the gene transfer in kleptoplastic sea slugs, Plakobranchus ocellatus.</title>
        <authorList>
            <person name="Maeda T."/>
            <person name="Takahashi S."/>
            <person name="Yoshida T."/>
            <person name="Shimamura S."/>
            <person name="Takaki Y."/>
            <person name="Nagai Y."/>
            <person name="Toyoda A."/>
            <person name="Suzuki Y."/>
            <person name="Arimoto A."/>
            <person name="Ishii H."/>
            <person name="Satoh N."/>
            <person name="Nishiyama T."/>
            <person name="Hasebe M."/>
            <person name="Maruyama T."/>
            <person name="Minagawa J."/>
            <person name="Obokata J."/>
            <person name="Shigenobu S."/>
        </authorList>
    </citation>
    <scope>NUCLEOTIDE SEQUENCE [LARGE SCALE GENOMIC DNA]</scope>
</reference>
<keyword evidence="3" id="KW-1185">Reference proteome</keyword>
<evidence type="ECO:0000256" key="1">
    <source>
        <dbReference type="SAM" id="MobiDB-lite"/>
    </source>
</evidence>
<evidence type="ECO:0000313" key="3">
    <source>
        <dbReference type="Proteomes" id="UP000762676"/>
    </source>
</evidence>
<dbReference type="AlphaFoldDB" id="A0AAV4H6U3"/>
<proteinExistence type="predicted"/>
<gene>
    <name evidence="2" type="ORF">ElyMa_004375200</name>
</gene>
<organism evidence="2 3">
    <name type="scientific">Elysia marginata</name>
    <dbReference type="NCBI Taxonomy" id="1093978"/>
    <lineage>
        <taxon>Eukaryota</taxon>
        <taxon>Metazoa</taxon>
        <taxon>Spiralia</taxon>
        <taxon>Lophotrochozoa</taxon>
        <taxon>Mollusca</taxon>
        <taxon>Gastropoda</taxon>
        <taxon>Heterobranchia</taxon>
        <taxon>Euthyneura</taxon>
        <taxon>Panpulmonata</taxon>
        <taxon>Sacoglossa</taxon>
        <taxon>Placobranchoidea</taxon>
        <taxon>Plakobranchidae</taxon>
        <taxon>Elysia</taxon>
    </lineage>
</organism>
<sequence>MRSHKLLTNGSVLVVERGEIVETESVQQFRVVPRETCAKDMRDAPDGTLSLAGRQLTSSIIPEGRLGTVSGPSRGRLRTVSEPSEDRLVTVSGPSQDRLVTVLGPSQDHLRTVWGLSGDR</sequence>
<dbReference type="Proteomes" id="UP000762676">
    <property type="component" value="Unassembled WGS sequence"/>
</dbReference>
<name>A0AAV4H6U3_9GAST</name>
<evidence type="ECO:0008006" key="4">
    <source>
        <dbReference type="Google" id="ProtNLM"/>
    </source>
</evidence>
<protein>
    <recommendedName>
        <fullName evidence="4">K Homology domain-containing protein</fullName>
    </recommendedName>
</protein>
<dbReference type="EMBL" id="BMAT01008826">
    <property type="protein sequence ID" value="GFR93294.1"/>
    <property type="molecule type" value="Genomic_DNA"/>
</dbReference>
<accession>A0AAV4H6U3</accession>
<evidence type="ECO:0000313" key="2">
    <source>
        <dbReference type="EMBL" id="GFR93294.1"/>
    </source>
</evidence>